<proteinExistence type="predicted"/>
<comment type="subcellular location">
    <subcellularLocation>
        <location evidence="1">Nucleus</location>
    </subcellularLocation>
</comment>
<protein>
    <submittedName>
        <fullName evidence="5">Nup133 N terminal like protein</fullName>
    </submittedName>
</protein>
<organism evidence="5 6">
    <name type="scientific">Blattamonas nauphoetae</name>
    <dbReference type="NCBI Taxonomy" id="2049346"/>
    <lineage>
        <taxon>Eukaryota</taxon>
        <taxon>Metamonada</taxon>
        <taxon>Preaxostyla</taxon>
        <taxon>Oxymonadida</taxon>
        <taxon>Blattamonas</taxon>
    </lineage>
</organism>
<dbReference type="InterPro" id="IPR014908">
    <property type="entry name" value="Nucleoporin_Nup133/Nup155_N"/>
</dbReference>
<evidence type="ECO:0000256" key="2">
    <source>
        <dbReference type="ARBA" id="ARBA00022448"/>
    </source>
</evidence>
<keyword evidence="3" id="KW-0539">Nucleus</keyword>
<evidence type="ECO:0000313" key="6">
    <source>
        <dbReference type="Proteomes" id="UP001281761"/>
    </source>
</evidence>
<dbReference type="Proteomes" id="UP001281761">
    <property type="component" value="Unassembled WGS sequence"/>
</dbReference>
<gene>
    <name evidence="5" type="ORF">BLNAU_446</name>
</gene>
<evidence type="ECO:0000313" key="5">
    <source>
        <dbReference type="EMBL" id="KAK2964530.1"/>
    </source>
</evidence>
<dbReference type="PANTHER" id="PTHR10350:SF6">
    <property type="entry name" value="NUCLEAR PORE COMPLEX PROTEIN NUP155"/>
    <property type="match status" value="1"/>
</dbReference>
<evidence type="ECO:0000256" key="1">
    <source>
        <dbReference type="ARBA" id="ARBA00004123"/>
    </source>
</evidence>
<feature type="domain" description="Nucleoporin Nup133/Nup155-like N-terminal" evidence="4">
    <location>
        <begin position="46"/>
        <end position="157"/>
    </location>
</feature>
<name>A0ABQ9YL93_9EUKA</name>
<keyword evidence="6" id="KW-1185">Reference proteome</keyword>
<dbReference type="Pfam" id="PF08801">
    <property type="entry name" value="Nucleoporin_N"/>
    <property type="match status" value="1"/>
</dbReference>
<accession>A0ABQ9YL93</accession>
<evidence type="ECO:0000256" key="3">
    <source>
        <dbReference type="ARBA" id="ARBA00023242"/>
    </source>
</evidence>
<dbReference type="EMBL" id="JARBJD010000002">
    <property type="protein sequence ID" value="KAK2964530.1"/>
    <property type="molecule type" value="Genomic_DNA"/>
</dbReference>
<sequence length="169" mass="19062">MDKSRIALLLEHQLIDSVINVESTTPEMSAILPQASTTPISETMFPGFLRQQFLQFPDVVRESMTPSNSYSHGLFPQINRAWIITDKTLYLWNYHFESDLCKYTVPKGSISNCFLATPRPGAFVESVEFVLVVVASYDIILLGVVLDGRQPENRLQLVDSILDLLCHIS</sequence>
<keyword evidence="2" id="KW-0813">Transport</keyword>
<reference evidence="5 6" key="1">
    <citation type="journal article" date="2022" name="bioRxiv">
        <title>Genomics of Preaxostyla Flagellates Illuminates Evolutionary Transitions and the Path Towards Mitochondrial Loss.</title>
        <authorList>
            <person name="Novak L.V.F."/>
            <person name="Treitli S.C."/>
            <person name="Pyrih J."/>
            <person name="Halakuc P."/>
            <person name="Pipaliya S.V."/>
            <person name="Vacek V."/>
            <person name="Brzon O."/>
            <person name="Soukal P."/>
            <person name="Eme L."/>
            <person name="Dacks J.B."/>
            <person name="Karnkowska A."/>
            <person name="Elias M."/>
            <person name="Hampl V."/>
        </authorList>
    </citation>
    <scope>NUCLEOTIDE SEQUENCE [LARGE SCALE GENOMIC DNA]</scope>
    <source>
        <strain evidence="5">NAU3</strain>
        <tissue evidence="5">Gut</tissue>
    </source>
</reference>
<dbReference type="PANTHER" id="PTHR10350">
    <property type="entry name" value="NUCLEAR PORE COMPLEX PROTEIN NUP155"/>
    <property type="match status" value="1"/>
</dbReference>
<comment type="caution">
    <text evidence="5">The sequence shown here is derived from an EMBL/GenBank/DDBJ whole genome shotgun (WGS) entry which is preliminary data.</text>
</comment>
<dbReference type="InterPro" id="IPR004870">
    <property type="entry name" value="Nucleoporin_Nup155"/>
</dbReference>
<evidence type="ECO:0000259" key="4">
    <source>
        <dbReference type="Pfam" id="PF08801"/>
    </source>
</evidence>